<name>A0ABT2MQN8_9CYAN</name>
<dbReference type="EMBL" id="JAMXFF010000016">
    <property type="protein sequence ID" value="MCT7967049.1"/>
    <property type="molecule type" value="Genomic_DNA"/>
</dbReference>
<organism evidence="8 9">
    <name type="scientific">Laspinema palackyanum D2a</name>
    <dbReference type="NCBI Taxonomy" id="2953684"/>
    <lineage>
        <taxon>Bacteria</taxon>
        <taxon>Bacillati</taxon>
        <taxon>Cyanobacteriota</taxon>
        <taxon>Cyanophyceae</taxon>
        <taxon>Oscillatoriophycideae</taxon>
        <taxon>Oscillatoriales</taxon>
        <taxon>Laspinemataceae</taxon>
        <taxon>Laspinema</taxon>
        <taxon>Laspinema palackyanum</taxon>
    </lineage>
</organism>
<accession>A0ABT2MQN8</accession>
<evidence type="ECO:0000256" key="7">
    <source>
        <dbReference type="ARBA" id="ARBA00049120"/>
    </source>
</evidence>
<evidence type="ECO:0000256" key="3">
    <source>
        <dbReference type="ARBA" id="ARBA00022603"/>
    </source>
</evidence>
<evidence type="ECO:0000256" key="5">
    <source>
        <dbReference type="ARBA" id="ARBA00022691"/>
    </source>
</evidence>
<evidence type="ECO:0000313" key="9">
    <source>
        <dbReference type="Proteomes" id="UP001525890"/>
    </source>
</evidence>
<reference evidence="8 9" key="1">
    <citation type="journal article" date="2022" name="Front. Microbiol.">
        <title>High genomic differentiation and limited gene flow indicate recent cryptic speciation within the genus Laspinema (cyanobacteria).</title>
        <authorList>
            <person name="Stanojkovic A."/>
            <person name="Skoupy S."/>
            <person name="Skaloud P."/>
            <person name="Dvorak P."/>
        </authorList>
    </citation>
    <scope>NUCLEOTIDE SEQUENCE [LARGE SCALE GENOMIC DNA]</scope>
    <source>
        <strain evidence="8 9">D2a</strain>
    </source>
</reference>
<dbReference type="Proteomes" id="UP001525890">
    <property type="component" value="Unassembled WGS sequence"/>
</dbReference>
<comment type="catalytic activity">
    <reaction evidence="7">
        <text>a 2'-deoxycytidine in DNA + S-adenosyl-L-methionine = an N(4)-methyl-2'-deoxycytidine in DNA + S-adenosyl-L-homocysteine + H(+)</text>
        <dbReference type="Rhea" id="RHEA:16857"/>
        <dbReference type="Rhea" id="RHEA-COMP:11369"/>
        <dbReference type="Rhea" id="RHEA-COMP:13674"/>
        <dbReference type="ChEBI" id="CHEBI:15378"/>
        <dbReference type="ChEBI" id="CHEBI:57856"/>
        <dbReference type="ChEBI" id="CHEBI:59789"/>
        <dbReference type="ChEBI" id="CHEBI:85452"/>
        <dbReference type="ChEBI" id="CHEBI:137933"/>
        <dbReference type="EC" id="2.1.1.113"/>
    </reaction>
</comment>
<dbReference type="PROSITE" id="PS00093">
    <property type="entry name" value="N4_MTASE"/>
    <property type="match status" value="1"/>
</dbReference>
<evidence type="ECO:0000313" key="8">
    <source>
        <dbReference type="EMBL" id="MCT7967049.1"/>
    </source>
</evidence>
<dbReference type="Gene3D" id="3.40.50.150">
    <property type="entry name" value="Vaccinia Virus protein VP39"/>
    <property type="match status" value="2"/>
</dbReference>
<dbReference type="InterPro" id="IPR017985">
    <property type="entry name" value="MeTrfase_CN4_CS"/>
</dbReference>
<evidence type="ECO:0000256" key="4">
    <source>
        <dbReference type="ARBA" id="ARBA00022679"/>
    </source>
</evidence>
<dbReference type="InterPro" id="IPR029063">
    <property type="entry name" value="SAM-dependent_MTases_sf"/>
</dbReference>
<keyword evidence="4" id="KW-0808">Transferase</keyword>
<keyword evidence="5" id="KW-0949">S-adenosyl-L-methionine</keyword>
<evidence type="ECO:0000256" key="2">
    <source>
        <dbReference type="ARBA" id="ARBA00012185"/>
    </source>
</evidence>
<dbReference type="EC" id="2.1.1.113" evidence="2"/>
<evidence type="ECO:0000256" key="6">
    <source>
        <dbReference type="ARBA" id="ARBA00022747"/>
    </source>
</evidence>
<dbReference type="GO" id="GO:0032259">
    <property type="term" value="P:methylation"/>
    <property type="evidence" value="ECO:0007669"/>
    <property type="project" value="UniProtKB-KW"/>
</dbReference>
<dbReference type="RefSeq" id="WP_368006659.1">
    <property type="nucleotide sequence ID" value="NZ_JAMXFF010000016.1"/>
</dbReference>
<keyword evidence="3 8" id="KW-0489">Methyltransferase</keyword>
<dbReference type="GO" id="GO:0008168">
    <property type="term" value="F:methyltransferase activity"/>
    <property type="evidence" value="ECO:0007669"/>
    <property type="project" value="UniProtKB-KW"/>
</dbReference>
<keyword evidence="9" id="KW-1185">Reference proteome</keyword>
<keyword evidence="6" id="KW-0680">Restriction system</keyword>
<sequence length="438" mass="50265">MAFSVQQKSPSYLHIEGNIPLDLPNGSFISITRQTPLKIYSLGFQPAKSIPEIPRWFLQKYGTNKPFIVLEPFAGSGTTLIESLRQQSSVYWLDYHPLSRLICRVKTTKFSPEDLLENTSKIIQSAYHHKNAPETVKFANKDFWFQAAVQEGLEILKAYISQSPEKNQPLLWIAFASTVRKTSNMNDGMLLAARRANFEKIPERSREDVFEYFQGYVNRAIEAVQEWQTVCPDFEKAQEIPSQDARDLAGNWTCDAIVTSPPYINAIDYVWASKFELHWLEMVRDDKARLELYSQEIGTERIPKDQYKKQGKTGNSLLDSLIEDIYTGKKYQASKGQNELRARVVYQYFVDMKTHFLQSSSHLKPGGYYCFSIGDISKICGVEIPVALILKEMAESAGLREIFHFNLLLKNRKLNLPRNVDWAGTIKHDQVIILKKSL</sequence>
<comment type="caution">
    <text evidence="8">The sequence shown here is derived from an EMBL/GenBank/DDBJ whole genome shotgun (WGS) entry which is preliminary data.</text>
</comment>
<proteinExistence type="inferred from homology"/>
<protein>
    <recommendedName>
        <fullName evidence="2">site-specific DNA-methyltransferase (cytosine-N(4)-specific)</fullName>
        <ecNumber evidence="2">2.1.1.113</ecNumber>
    </recommendedName>
</protein>
<comment type="similarity">
    <text evidence="1">Belongs to the N(4)/N(6)-methyltransferase family. N(4) subfamily.</text>
</comment>
<dbReference type="SUPFAM" id="SSF53335">
    <property type="entry name" value="S-adenosyl-L-methionine-dependent methyltransferases"/>
    <property type="match status" value="1"/>
</dbReference>
<evidence type="ECO:0000256" key="1">
    <source>
        <dbReference type="ARBA" id="ARBA00010203"/>
    </source>
</evidence>
<gene>
    <name evidence="8" type="ORF">NG799_11945</name>
</gene>